<evidence type="ECO:0000256" key="6">
    <source>
        <dbReference type="ARBA" id="ARBA00022438"/>
    </source>
</evidence>
<keyword evidence="7 11" id="KW-0963">Cytoplasm</keyword>
<feature type="active site" evidence="12">
    <location>
        <position position="266"/>
    </location>
</feature>
<comment type="similarity">
    <text evidence="3 11 13">Belongs to the peptidase S33 family.</text>
</comment>
<dbReference type="Proteomes" id="UP000233597">
    <property type="component" value="Unassembled WGS sequence"/>
</dbReference>
<evidence type="ECO:0000256" key="5">
    <source>
        <dbReference type="ARBA" id="ARBA00021843"/>
    </source>
</evidence>
<dbReference type="InterPro" id="IPR000073">
    <property type="entry name" value="AB_hydrolase_1"/>
</dbReference>
<dbReference type="PRINTS" id="PR00793">
    <property type="entry name" value="PROAMNOPTASE"/>
</dbReference>
<reference evidence="15 16" key="1">
    <citation type="submission" date="2017-09" db="EMBL/GenBank/DDBJ databases">
        <title>Biodiversity and function of Thalassospira species in the particle-attached aromatic-hydrocarbon-degrading consortia from the surface seawater of the South China Sea.</title>
        <authorList>
            <person name="Dong C."/>
            <person name="Liu R."/>
            <person name="Shao Z."/>
        </authorList>
    </citation>
    <scope>NUCLEOTIDE SEQUENCE [LARGE SCALE GENOMIC DNA]</scope>
    <source>
        <strain evidence="15 16">CSC1P2</strain>
    </source>
</reference>
<dbReference type="Pfam" id="PF00561">
    <property type="entry name" value="Abhydrolase_1"/>
    <property type="match status" value="1"/>
</dbReference>
<accession>A0A2N3KU47</accession>
<evidence type="ECO:0000256" key="1">
    <source>
        <dbReference type="ARBA" id="ARBA00001585"/>
    </source>
</evidence>
<comment type="caution">
    <text evidence="15">The sequence shown here is derived from an EMBL/GenBank/DDBJ whole genome shotgun (WGS) entry which is preliminary data.</text>
</comment>
<evidence type="ECO:0000259" key="14">
    <source>
        <dbReference type="Pfam" id="PF00561"/>
    </source>
</evidence>
<dbReference type="AlphaFoldDB" id="A0A2N3KU47"/>
<protein>
    <recommendedName>
        <fullName evidence="5 11">Proline iminopeptidase</fullName>
        <shortName evidence="11">PIP</shortName>
        <ecNumber evidence="4 11">3.4.11.5</ecNumber>
    </recommendedName>
    <alternativeName>
        <fullName evidence="10 11">Prolyl aminopeptidase</fullName>
    </alternativeName>
</protein>
<feature type="active site" description="Proton donor" evidence="12">
    <location>
        <position position="294"/>
    </location>
</feature>
<evidence type="ECO:0000256" key="10">
    <source>
        <dbReference type="ARBA" id="ARBA00029605"/>
    </source>
</evidence>
<dbReference type="EC" id="3.4.11.5" evidence="4 11"/>
<sequence>MLYPEIEPRESGWMDRPDGHQIYWEDVGDPDGIAVIFLHGGPGAGISPSHRQYFDPEKYRIILFDQRGAGRSRPFGSLVNNTTQALIGDIEALRVDRGIEKWLVFGGSWGSTLALAYGQACPDRALGFILRGIFLCRPSEIEWFMTGMGNFLPDAQEQFLAAVGLAKNPGAQALLDVYGDYFAGKHGADAASQAARAWSGYEARCCTLLPDESFVEGFEGDGVALALARLEHHYFVNLGFFRDNQLLEDLHKIRHLPATIIQGRYDLVCPPVSAFDLARAWPEAEMVIVDDAGHASSEPGIARELVRATDLFAAKLAQ</sequence>
<evidence type="ECO:0000256" key="8">
    <source>
        <dbReference type="ARBA" id="ARBA00022670"/>
    </source>
</evidence>
<evidence type="ECO:0000256" key="7">
    <source>
        <dbReference type="ARBA" id="ARBA00022490"/>
    </source>
</evidence>
<dbReference type="RefSeq" id="WP_101266294.1">
    <property type="nucleotide sequence ID" value="NZ_NWTK01000006.1"/>
</dbReference>
<dbReference type="GO" id="GO:0004177">
    <property type="term" value="F:aminopeptidase activity"/>
    <property type="evidence" value="ECO:0007669"/>
    <property type="project" value="UniProtKB-UniRule"/>
</dbReference>
<dbReference type="SUPFAM" id="SSF53474">
    <property type="entry name" value="alpha/beta-Hydrolases"/>
    <property type="match status" value="1"/>
</dbReference>
<comment type="subcellular location">
    <subcellularLocation>
        <location evidence="2 11">Cytoplasm</location>
    </subcellularLocation>
</comment>
<evidence type="ECO:0000256" key="11">
    <source>
        <dbReference type="PIRNR" id="PIRNR006431"/>
    </source>
</evidence>
<evidence type="ECO:0000256" key="4">
    <source>
        <dbReference type="ARBA" id="ARBA00012568"/>
    </source>
</evidence>
<dbReference type="NCBIfam" id="TIGR01249">
    <property type="entry name" value="pro_imino_pep_1"/>
    <property type="match status" value="1"/>
</dbReference>
<evidence type="ECO:0000256" key="2">
    <source>
        <dbReference type="ARBA" id="ARBA00004496"/>
    </source>
</evidence>
<dbReference type="OrthoDB" id="9796770at2"/>
<dbReference type="PIRSF" id="PIRSF006431">
    <property type="entry name" value="Pept_S33"/>
    <property type="match status" value="1"/>
</dbReference>
<comment type="catalytic activity">
    <reaction evidence="1 11 13">
        <text>Release of N-terminal proline from a peptide.</text>
        <dbReference type="EC" id="3.4.11.5"/>
    </reaction>
</comment>
<dbReference type="InterPro" id="IPR005944">
    <property type="entry name" value="Pro_iminopeptidase"/>
</dbReference>
<proteinExistence type="inferred from homology"/>
<evidence type="ECO:0000256" key="3">
    <source>
        <dbReference type="ARBA" id="ARBA00010088"/>
    </source>
</evidence>
<keyword evidence="8 11" id="KW-0645">Protease</keyword>
<organism evidence="15 16">
    <name type="scientific">Thalassospira marina</name>
    <dbReference type="NCBI Taxonomy" id="2048283"/>
    <lineage>
        <taxon>Bacteria</taxon>
        <taxon>Pseudomonadati</taxon>
        <taxon>Pseudomonadota</taxon>
        <taxon>Alphaproteobacteria</taxon>
        <taxon>Rhodospirillales</taxon>
        <taxon>Thalassospiraceae</taxon>
        <taxon>Thalassospira</taxon>
    </lineage>
</organism>
<keyword evidence="6 11" id="KW-0031">Aminopeptidase</keyword>
<dbReference type="GO" id="GO:0005737">
    <property type="term" value="C:cytoplasm"/>
    <property type="evidence" value="ECO:0007669"/>
    <property type="project" value="UniProtKB-SubCell"/>
</dbReference>
<feature type="domain" description="AB hydrolase-1" evidence="14">
    <location>
        <begin position="34"/>
        <end position="296"/>
    </location>
</feature>
<dbReference type="PANTHER" id="PTHR43722">
    <property type="entry name" value="PROLINE IMINOPEPTIDASE"/>
    <property type="match status" value="1"/>
</dbReference>
<keyword evidence="9 11" id="KW-0378">Hydrolase</keyword>
<dbReference type="EMBL" id="NWTK01000006">
    <property type="protein sequence ID" value="PKR53993.1"/>
    <property type="molecule type" value="Genomic_DNA"/>
</dbReference>
<dbReference type="InterPro" id="IPR002410">
    <property type="entry name" value="Peptidase_S33"/>
</dbReference>
<dbReference type="Gene3D" id="3.40.50.1820">
    <property type="entry name" value="alpha/beta hydrolase"/>
    <property type="match status" value="1"/>
</dbReference>
<evidence type="ECO:0000313" key="15">
    <source>
        <dbReference type="EMBL" id="PKR53993.1"/>
    </source>
</evidence>
<name>A0A2N3KU47_9PROT</name>
<evidence type="ECO:0000313" key="16">
    <source>
        <dbReference type="Proteomes" id="UP000233597"/>
    </source>
</evidence>
<evidence type="ECO:0000256" key="9">
    <source>
        <dbReference type="ARBA" id="ARBA00022801"/>
    </source>
</evidence>
<gene>
    <name evidence="15" type="primary">pip</name>
    <name evidence="15" type="ORF">COO20_10515</name>
</gene>
<feature type="active site" description="Nucleophile" evidence="12">
    <location>
        <position position="108"/>
    </location>
</feature>
<evidence type="ECO:0000256" key="13">
    <source>
        <dbReference type="RuleBase" id="RU003421"/>
    </source>
</evidence>
<evidence type="ECO:0000256" key="12">
    <source>
        <dbReference type="PIRSR" id="PIRSR006431-1"/>
    </source>
</evidence>
<dbReference type="InterPro" id="IPR029058">
    <property type="entry name" value="AB_hydrolase_fold"/>
</dbReference>
<dbReference type="GO" id="GO:0006508">
    <property type="term" value="P:proteolysis"/>
    <property type="evidence" value="ECO:0007669"/>
    <property type="project" value="UniProtKB-KW"/>
</dbReference>
<dbReference type="PANTHER" id="PTHR43722:SF1">
    <property type="entry name" value="PROLINE IMINOPEPTIDASE"/>
    <property type="match status" value="1"/>
</dbReference>